<protein>
    <submittedName>
        <fullName evidence="4">Putative short chain type</fullName>
    </submittedName>
</protein>
<keyword evidence="3" id="KW-0560">Oxidoreductase</keyword>
<evidence type="ECO:0000313" key="5">
    <source>
        <dbReference type="Proteomes" id="UP000053317"/>
    </source>
</evidence>
<comment type="caution">
    <text evidence="4">The sequence shown here is derived from an EMBL/GenBank/DDBJ whole genome shotgun (WGS) entry which is preliminary data.</text>
</comment>
<dbReference type="Pfam" id="PF00106">
    <property type="entry name" value="adh_short"/>
    <property type="match status" value="1"/>
</dbReference>
<dbReference type="OrthoDB" id="191139at2759"/>
<dbReference type="PANTHER" id="PTHR24320:SF148">
    <property type="entry name" value="NAD(P)-BINDING ROSSMANN-FOLD SUPERFAMILY PROTEIN"/>
    <property type="match status" value="1"/>
</dbReference>
<comment type="similarity">
    <text evidence="1">Belongs to the short-chain dehydrogenases/reductases (SDR) family.</text>
</comment>
<dbReference type="InterPro" id="IPR002347">
    <property type="entry name" value="SDR_fam"/>
</dbReference>
<dbReference type="AlphaFoldDB" id="A0A0G2HF56"/>
<organism evidence="4 5">
    <name type="scientific">Phaeomoniella chlamydospora</name>
    <name type="common">Phaeoacremonium chlamydosporum</name>
    <dbReference type="NCBI Taxonomy" id="158046"/>
    <lineage>
        <taxon>Eukaryota</taxon>
        <taxon>Fungi</taxon>
        <taxon>Dikarya</taxon>
        <taxon>Ascomycota</taxon>
        <taxon>Pezizomycotina</taxon>
        <taxon>Eurotiomycetes</taxon>
        <taxon>Chaetothyriomycetidae</taxon>
        <taxon>Phaeomoniellales</taxon>
        <taxon>Phaeomoniellaceae</taxon>
        <taxon>Phaeomoniella</taxon>
    </lineage>
</organism>
<keyword evidence="2" id="KW-0521">NADP</keyword>
<dbReference type="InterPro" id="IPR036291">
    <property type="entry name" value="NAD(P)-bd_dom_sf"/>
</dbReference>
<dbReference type="PANTHER" id="PTHR24320">
    <property type="entry name" value="RETINOL DEHYDROGENASE"/>
    <property type="match status" value="1"/>
</dbReference>
<dbReference type="EMBL" id="LCWF01000028">
    <property type="protein sequence ID" value="KKY27105.1"/>
    <property type="molecule type" value="Genomic_DNA"/>
</dbReference>
<dbReference type="Proteomes" id="UP000053317">
    <property type="component" value="Unassembled WGS sequence"/>
</dbReference>
<evidence type="ECO:0000256" key="2">
    <source>
        <dbReference type="ARBA" id="ARBA00022857"/>
    </source>
</evidence>
<proteinExistence type="inferred from homology"/>
<reference evidence="4 5" key="2">
    <citation type="submission" date="2015-05" db="EMBL/GenBank/DDBJ databases">
        <authorList>
            <person name="Morales-Cruz A."/>
            <person name="Amrine K.C."/>
            <person name="Cantu D."/>
        </authorList>
    </citation>
    <scope>NUCLEOTIDE SEQUENCE [LARGE SCALE GENOMIC DNA]</scope>
    <source>
        <strain evidence="4">UCRPC4</strain>
    </source>
</reference>
<evidence type="ECO:0000256" key="1">
    <source>
        <dbReference type="ARBA" id="ARBA00006484"/>
    </source>
</evidence>
<keyword evidence="5" id="KW-1185">Reference proteome</keyword>
<dbReference type="SUPFAM" id="SSF51735">
    <property type="entry name" value="NAD(P)-binding Rossmann-fold domains"/>
    <property type="match status" value="1"/>
</dbReference>
<sequence>MTEDDFLGSLSDLKGKVAVVTGGAAGIGLECSIYLARKGATVYVASRNEKNSKKAIEEAIDRLANDGIDASKRLIFHHLDLMSIESSWDSAQALKTRIQSSATLKHPARLDIVVANAGSSMLPRCDLSIDGWERTFAINHLGHFSFITSLLPLIQSTTELSSLPSKADTRIVIVSSNAHRDATPLDYSAMRSADPKSTGCLSNFADLWRQYSNAKLANIYFATELDRRLSSNNIEGIYVNCCHPGAAPSTGLGSIPLGVHPPRGYIFGHIIEPLIRSIVKIFFASPLQDVAKTQTILAAGPIVRDQGIKGQYWNIRRKHIFGLGLGKYTGSGKKDVTNLARDEDEARKLWDVSERELRRVIGGDKVDIEGLEVTAYEEMKH</sequence>
<gene>
    <name evidence="4" type="ORF">UCRPC4_g01239</name>
</gene>
<evidence type="ECO:0000256" key="3">
    <source>
        <dbReference type="ARBA" id="ARBA00023002"/>
    </source>
</evidence>
<accession>A0A0G2HF56</accession>
<reference evidence="4 5" key="1">
    <citation type="submission" date="2015-05" db="EMBL/GenBank/DDBJ databases">
        <title>Distinctive expansion of gene families associated with plant cell wall degradation and secondary metabolism in the genomes of grapevine trunk pathogens.</title>
        <authorList>
            <person name="Lawrence D.P."/>
            <person name="Travadon R."/>
            <person name="Rolshausen P.E."/>
            <person name="Baumgartner K."/>
        </authorList>
    </citation>
    <scope>NUCLEOTIDE SEQUENCE [LARGE SCALE GENOMIC DNA]</scope>
    <source>
        <strain evidence="4">UCRPC4</strain>
    </source>
</reference>
<evidence type="ECO:0000313" key="4">
    <source>
        <dbReference type="EMBL" id="KKY27105.1"/>
    </source>
</evidence>
<name>A0A0G2HF56_PHACM</name>
<dbReference type="GO" id="GO:0016491">
    <property type="term" value="F:oxidoreductase activity"/>
    <property type="evidence" value="ECO:0007669"/>
    <property type="project" value="UniProtKB-KW"/>
</dbReference>
<dbReference type="PRINTS" id="PR00081">
    <property type="entry name" value="GDHRDH"/>
</dbReference>
<dbReference type="Gene3D" id="3.40.50.720">
    <property type="entry name" value="NAD(P)-binding Rossmann-like Domain"/>
    <property type="match status" value="1"/>
</dbReference>